<dbReference type="InterPro" id="IPR033985">
    <property type="entry name" value="SusD-like_N"/>
</dbReference>
<feature type="domain" description="RagB/SusD" evidence="6">
    <location>
        <begin position="312"/>
        <end position="622"/>
    </location>
</feature>
<comment type="caution">
    <text evidence="8">The sequence shown here is derived from an EMBL/GenBank/DDBJ whole genome shotgun (WGS) entry which is preliminary data.</text>
</comment>
<evidence type="ECO:0000256" key="2">
    <source>
        <dbReference type="ARBA" id="ARBA00006275"/>
    </source>
</evidence>
<comment type="subcellular location">
    <subcellularLocation>
        <location evidence="1">Cell outer membrane</location>
    </subcellularLocation>
</comment>
<dbReference type="STRING" id="983.SAMN05443543_11529"/>
<gene>
    <name evidence="8" type="ORF">FFL01_23160</name>
</gene>
<comment type="similarity">
    <text evidence="2">Belongs to the SusD family.</text>
</comment>
<keyword evidence="5" id="KW-0998">Cell outer membrane</keyword>
<evidence type="ECO:0000256" key="5">
    <source>
        <dbReference type="ARBA" id="ARBA00023237"/>
    </source>
</evidence>
<dbReference type="EMBL" id="BJNP01000025">
    <property type="protein sequence ID" value="GEC72777.1"/>
    <property type="molecule type" value="Genomic_DNA"/>
</dbReference>
<keyword evidence="4" id="KW-0472">Membrane</keyword>
<dbReference type="Gene3D" id="1.25.40.390">
    <property type="match status" value="1"/>
</dbReference>
<organism evidence="8 9">
    <name type="scientific">Flavobacterium flevense</name>
    <dbReference type="NCBI Taxonomy" id="983"/>
    <lineage>
        <taxon>Bacteria</taxon>
        <taxon>Pseudomonadati</taxon>
        <taxon>Bacteroidota</taxon>
        <taxon>Flavobacteriia</taxon>
        <taxon>Flavobacteriales</taxon>
        <taxon>Flavobacteriaceae</taxon>
        <taxon>Flavobacterium</taxon>
    </lineage>
</organism>
<sequence>MDMNMKTKFYKIIMVMLFVGLSSCEEYLDVNPDFGLSEEDVFSSYESTRGYLDNCYEVLNDIHHWRSQNLDRSSVNCLSDEAGSPFRGNLQNVLNTGAWLDRSQFPEIGWTVGSDWNRFDRGSVISNATYAIRITNKVIERLTGDQVAVMTETQKNQLLGQAYFFRAWYYFQIIQRWGGMPILDKAFDPDDNTDIERLTYLESTEWMLTDLDKAISLLPDTWGNLEFGRATKGAAMAVKSMATLYAASPLMQNNLTSIQYLDYSQSWSERAAEYANDVIKYINDGSGGAGYRLMSSSEYKNIFYTNGINASPESIWFRLDAGKRDQVRGLRVNYIPQYFSGGTANDAAAYSNPTQNIVDMFEMINGGNAYPITDSRSGYNPQKPFLNRDPRFYNNVIVPGEEWGVQGSGNKIYQELYFDGRDYKNQIANVNTKDRLSSGYMCKKFIWPECNTFTLGYRLYKLNTIYIRVAQVYLDYAEAMNEAYGPTTDPKGYGLTAVQALNVIRNRVGMPNVLVAFTTSKEIFRDRIRNERAVELMWENHRWHDIRRWMIAEEVLSKPIRGIRAVPPAGHASVANKSTLNFTYNVIDLTTEQRVFSLRHYWYPVAQSDAQDLFNYKQNPGW</sequence>
<evidence type="ECO:0000259" key="7">
    <source>
        <dbReference type="Pfam" id="PF14322"/>
    </source>
</evidence>
<name>A0A4Y4B0Y7_9FLAO</name>
<dbReference type="Proteomes" id="UP000316775">
    <property type="component" value="Unassembled WGS sequence"/>
</dbReference>
<evidence type="ECO:0000256" key="1">
    <source>
        <dbReference type="ARBA" id="ARBA00004442"/>
    </source>
</evidence>
<dbReference type="AlphaFoldDB" id="A0A4Y4B0Y7"/>
<evidence type="ECO:0000256" key="3">
    <source>
        <dbReference type="ARBA" id="ARBA00022729"/>
    </source>
</evidence>
<dbReference type="Pfam" id="PF07980">
    <property type="entry name" value="SusD_RagB"/>
    <property type="match status" value="1"/>
</dbReference>
<proteinExistence type="inferred from homology"/>
<evidence type="ECO:0000259" key="6">
    <source>
        <dbReference type="Pfam" id="PF07980"/>
    </source>
</evidence>
<evidence type="ECO:0000313" key="9">
    <source>
        <dbReference type="Proteomes" id="UP000316775"/>
    </source>
</evidence>
<dbReference type="SUPFAM" id="SSF48452">
    <property type="entry name" value="TPR-like"/>
    <property type="match status" value="1"/>
</dbReference>
<evidence type="ECO:0000313" key="8">
    <source>
        <dbReference type="EMBL" id="GEC72777.1"/>
    </source>
</evidence>
<dbReference type="GO" id="GO:0009279">
    <property type="term" value="C:cell outer membrane"/>
    <property type="evidence" value="ECO:0007669"/>
    <property type="project" value="UniProtKB-SubCell"/>
</dbReference>
<evidence type="ECO:0000256" key="4">
    <source>
        <dbReference type="ARBA" id="ARBA00023136"/>
    </source>
</evidence>
<evidence type="ECO:0008006" key="10">
    <source>
        <dbReference type="Google" id="ProtNLM"/>
    </source>
</evidence>
<keyword evidence="9" id="KW-1185">Reference proteome</keyword>
<feature type="domain" description="SusD-like N-terminal" evidence="7">
    <location>
        <begin position="129"/>
        <end position="241"/>
    </location>
</feature>
<keyword evidence="3" id="KW-0732">Signal</keyword>
<reference evidence="8 9" key="1">
    <citation type="submission" date="2019-06" db="EMBL/GenBank/DDBJ databases">
        <title>Whole genome shotgun sequence of Flavobacterium flevense NBRC 14960.</title>
        <authorList>
            <person name="Hosoyama A."/>
            <person name="Uohara A."/>
            <person name="Ohji S."/>
            <person name="Ichikawa N."/>
        </authorList>
    </citation>
    <scope>NUCLEOTIDE SEQUENCE [LARGE SCALE GENOMIC DNA]</scope>
    <source>
        <strain evidence="8 9">NBRC 14960</strain>
    </source>
</reference>
<protein>
    <recommendedName>
        <fullName evidence="10">Starch-binding protein</fullName>
    </recommendedName>
</protein>
<dbReference type="PROSITE" id="PS51257">
    <property type="entry name" value="PROKAR_LIPOPROTEIN"/>
    <property type="match status" value="1"/>
</dbReference>
<accession>A0A4Y4B0Y7</accession>
<dbReference type="InterPro" id="IPR011990">
    <property type="entry name" value="TPR-like_helical_dom_sf"/>
</dbReference>
<dbReference type="Pfam" id="PF14322">
    <property type="entry name" value="SusD-like_3"/>
    <property type="match status" value="1"/>
</dbReference>
<dbReference type="OrthoDB" id="5694214at2"/>
<dbReference type="InterPro" id="IPR012944">
    <property type="entry name" value="SusD_RagB_dom"/>
</dbReference>